<accession>A0A8H6FK99</accession>
<dbReference type="PANTHER" id="PTHR35395:SF1">
    <property type="entry name" value="DUF6536 DOMAIN-CONTAINING PROTEIN"/>
    <property type="match status" value="1"/>
</dbReference>
<dbReference type="GeneID" id="59332838"/>
<keyword evidence="5" id="KW-1185">Reference proteome</keyword>
<evidence type="ECO:0000313" key="5">
    <source>
        <dbReference type="Proteomes" id="UP000593566"/>
    </source>
</evidence>
<proteinExistence type="predicted"/>
<evidence type="ECO:0000256" key="1">
    <source>
        <dbReference type="SAM" id="MobiDB-lite"/>
    </source>
</evidence>
<reference evidence="4 5" key="1">
    <citation type="journal article" date="2020" name="Genomics">
        <title>Complete, high-quality genomes from long-read metagenomic sequencing of two wolf lichen thalli reveals enigmatic genome architecture.</title>
        <authorList>
            <person name="McKenzie S.K."/>
            <person name="Walston R.F."/>
            <person name="Allen J.L."/>
        </authorList>
    </citation>
    <scope>NUCLEOTIDE SEQUENCE [LARGE SCALE GENOMIC DNA]</scope>
    <source>
        <strain evidence="4">WasteWater1</strain>
    </source>
</reference>
<gene>
    <name evidence="4" type="ORF">HO133_004430</name>
</gene>
<dbReference type="RefSeq" id="XP_037157348.1">
    <property type="nucleotide sequence ID" value="XM_037295347.1"/>
</dbReference>
<dbReference type="InterPro" id="IPR046623">
    <property type="entry name" value="DUF6536"/>
</dbReference>
<comment type="caution">
    <text evidence="4">The sequence shown here is derived from an EMBL/GenBank/DDBJ whole genome shotgun (WGS) entry which is preliminary data.</text>
</comment>
<dbReference type="Proteomes" id="UP000593566">
    <property type="component" value="Unassembled WGS sequence"/>
</dbReference>
<evidence type="ECO:0000256" key="2">
    <source>
        <dbReference type="SAM" id="Phobius"/>
    </source>
</evidence>
<feature type="domain" description="DUF6536" evidence="3">
    <location>
        <begin position="144"/>
        <end position="225"/>
    </location>
</feature>
<evidence type="ECO:0000313" key="4">
    <source>
        <dbReference type="EMBL" id="KAF6230091.1"/>
    </source>
</evidence>
<keyword evidence="2" id="KW-0812">Transmembrane</keyword>
<name>A0A8H6FK99_9LECA</name>
<evidence type="ECO:0000259" key="3">
    <source>
        <dbReference type="Pfam" id="PF20163"/>
    </source>
</evidence>
<feature type="transmembrane region" description="Helical" evidence="2">
    <location>
        <begin position="121"/>
        <end position="143"/>
    </location>
</feature>
<keyword evidence="2" id="KW-0472">Membrane</keyword>
<dbReference type="Pfam" id="PF20163">
    <property type="entry name" value="DUF6536"/>
    <property type="match status" value="1"/>
</dbReference>
<dbReference type="EMBL" id="JACCJB010000002">
    <property type="protein sequence ID" value="KAF6230091.1"/>
    <property type="molecule type" value="Genomic_DNA"/>
</dbReference>
<dbReference type="PANTHER" id="PTHR35395">
    <property type="entry name" value="DUF6536 DOMAIN-CONTAINING PROTEIN"/>
    <property type="match status" value="1"/>
</dbReference>
<protein>
    <recommendedName>
        <fullName evidence="3">DUF6536 domain-containing protein</fullName>
    </recommendedName>
</protein>
<dbReference type="AlphaFoldDB" id="A0A8H6FK99"/>
<sequence>MVKPAQNSPPPTLEDASGITSEREQLLFHRDHTGEWTHRASTDNDEHSTRCQACGRDDVNSTFRQKCARILDCSSSAFDAGSRYSRYGKIDSFSPWFPETDPKNPRALTWIKKLSHRGTSLFIQIVISTAVLIFNISVLIYAVTKLLAAPTRSEVDMAHDKGDWLDIGMPSLRNSWKKRIARNCKAAWTLFMISSVLLYLVWNSAVFAAKPFSSYRIAIVTSDYLTDAGPWPTQDNQTLYMLRNTGSLSHLNKSQCIERYISPNPGQMHVLVAAANVTMQDYASLAGGNDSSSLLCEYDNFNAYAQPGAQPGSWCTPEFLLAKEVECTLKEYSWLRNGVVDMSLWVRVDHRLSAGVESFDSLCSLQYSAQILLVVCILNLGKCAAIYYTAYLHNRSDTNPRDKASLVTVGDAAASFLAEEDLTTEHLSFASREEFTGKKWPTKRSPRLYPGPSRYAMPWFRAASSTRWLVTLALCVAVSVVVAVLLAKGIDAQRNRAIAVTIRSMTAHGLGTTQPYAAAFGTLARHMSQLAGFYVATLFADMWQISRTIRALYLLYNGLLTNMLVADELNDFIKERYPECGPGTELDVLTSTSGCKENHRELRIDLGPALEVPNQSQEVSPHDGASIGEQRGESDDTPAPLSRSQIGA</sequence>
<organism evidence="4 5">
    <name type="scientific">Letharia lupina</name>
    <dbReference type="NCBI Taxonomy" id="560253"/>
    <lineage>
        <taxon>Eukaryota</taxon>
        <taxon>Fungi</taxon>
        <taxon>Dikarya</taxon>
        <taxon>Ascomycota</taxon>
        <taxon>Pezizomycotina</taxon>
        <taxon>Lecanoromycetes</taxon>
        <taxon>OSLEUM clade</taxon>
        <taxon>Lecanoromycetidae</taxon>
        <taxon>Lecanorales</taxon>
        <taxon>Lecanorineae</taxon>
        <taxon>Parmeliaceae</taxon>
        <taxon>Letharia</taxon>
    </lineage>
</organism>
<feature type="transmembrane region" description="Helical" evidence="2">
    <location>
        <begin position="468"/>
        <end position="487"/>
    </location>
</feature>
<feature type="region of interest" description="Disordered" evidence="1">
    <location>
        <begin position="608"/>
        <end position="648"/>
    </location>
</feature>
<keyword evidence="2" id="KW-1133">Transmembrane helix</keyword>
<feature type="transmembrane region" description="Helical" evidence="2">
    <location>
        <begin position="186"/>
        <end position="209"/>
    </location>
</feature>